<dbReference type="Pfam" id="PF00440">
    <property type="entry name" value="TetR_N"/>
    <property type="match status" value="1"/>
</dbReference>
<dbReference type="SUPFAM" id="SSF46689">
    <property type="entry name" value="Homeodomain-like"/>
    <property type="match status" value="1"/>
</dbReference>
<dbReference type="InterPro" id="IPR025996">
    <property type="entry name" value="MT1864/Rv1816-like_C"/>
</dbReference>
<gene>
    <name evidence="1" type="ORF">K1I37_10760</name>
</gene>
<dbReference type="Pfam" id="PF13305">
    <property type="entry name" value="TetR_C_33"/>
    <property type="match status" value="1"/>
</dbReference>
<dbReference type="OrthoDB" id="71867at2"/>
<name>T0CYR9_ALIAG</name>
<evidence type="ECO:0000313" key="1">
    <source>
        <dbReference type="EMBL" id="UNO47226.1"/>
    </source>
</evidence>
<dbReference type="InterPro" id="IPR001647">
    <property type="entry name" value="HTH_TetR"/>
</dbReference>
<sequence>MPRANLTAAVIVEKAVEFVDANGFEQLSMAELARLLGVATPSLYKHVSSLGGIQTAIAERGLRELRDALREAVNGHVQDKALERVADVYRCYAHAHPGRYAAIQKAPDPNNDTLRILSEELLDILFGILATYGRSGTQAVHDVRMLRSALHGFVLLEDVGGFGMPLDVDHSFHHMVKALDTAFRTPNLGEDES</sequence>
<dbReference type="InterPro" id="IPR009057">
    <property type="entry name" value="Homeodomain-like_sf"/>
</dbReference>
<dbReference type="EMBL" id="CP080467">
    <property type="protein sequence ID" value="UNO47226.1"/>
    <property type="molecule type" value="Genomic_DNA"/>
</dbReference>
<dbReference type="Gene3D" id="1.10.10.60">
    <property type="entry name" value="Homeodomain-like"/>
    <property type="match status" value="1"/>
</dbReference>
<dbReference type="STRING" id="1356854.N007_14450"/>
<dbReference type="Proteomes" id="UP000829401">
    <property type="component" value="Chromosome"/>
</dbReference>
<accession>A0A9E7CWY1</accession>
<dbReference type="GO" id="GO:0003700">
    <property type="term" value="F:DNA-binding transcription factor activity"/>
    <property type="evidence" value="ECO:0007669"/>
    <property type="project" value="TreeGrafter"/>
</dbReference>
<dbReference type="SUPFAM" id="SSF48498">
    <property type="entry name" value="Tetracyclin repressor-like, C-terminal domain"/>
    <property type="match status" value="1"/>
</dbReference>
<dbReference type="RefSeq" id="WP_021298037.1">
    <property type="nucleotide sequence ID" value="NZ_AURB01000168.1"/>
</dbReference>
<dbReference type="AlphaFoldDB" id="T0CYR9"/>
<dbReference type="KEGG" id="aaco:K1I37_10760"/>
<dbReference type="InterPro" id="IPR050109">
    <property type="entry name" value="HTH-type_TetR-like_transc_reg"/>
</dbReference>
<dbReference type="PANTHER" id="PTHR30055:SF239">
    <property type="entry name" value="TRANSCRIPTIONAL REGULATORY PROTEIN"/>
    <property type="match status" value="1"/>
</dbReference>
<proteinExistence type="predicted"/>
<protein>
    <submittedName>
        <fullName evidence="1">WHG domain-containing protein</fullName>
    </submittedName>
</protein>
<dbReference type="GO" id="GO:0000976">
    <property type="term" value="F:transcription cis-regulatory region binding"/>
    <property type="evidence" value="ECO:0007669"/>
    <property type="project" value="TreeGrafter"/>
</dbReference>
<dbReference type="PANTHER" id="PTHR30055">
    <property type="entry name" value="HTH-TYPE TRANSCRIPTIONAL REGULATOR RUTR"/>
    <property type="match status" value="1"/>
</dbReference>
<keyword evidence="2" id="KW-1185">Reference proteome</keyword>
<reference evidence="2" key="1">
    <citation type="journal article" date="2022" name="G3 (Bethesda)">
        <title>Unveiling the complete genome sequence of Alicyclobacillus acidoterrestris DSM 3922T, a taint-producing strain.</title>
        <authorList>
            <person name="Leonardo I.C."/>
            <person name="Barreto Crespo M.T."/>
            <person name="Gaspar F.B."/>
        </authorList>
    </citation>
    <scope>NUCLEOTIDE SEQUENCE [LARGE SCALE GENOMIC DNA]</scope>
    <source>
        <strain evidence="2">DSM 3922</strain>
    </source>
</reference>
<accession>T0CYR9</accession>
<dbReference type="InterPro" id="IPR036271">
    <property type="entry name" value="Tet_transcr_reg_TetR-rel_C_sf"/>
</dbReference>
<evidence type="ECO:0000313" key="2">
    <source>
        <dbReference type="Proteomes" id="UP000829401"/>
    </source>
</evidence>
<dbReference type="PROSITE" id="PS50977">
    <property type="entry name" value="HTH_TETR_2"/>
    <property type="match status" value="1"/>
</dbReference>
<dbReference type="eggNOG" id="COG1309">
    <property type="taxonomic scope" value="Bacteria"/>
</dbReference>
<organism evidence="1 2">
    <name type="scientific">Alicyclobacillus acidoterrestris (strain ATCC 49025 / DSM 3922 / CIP 106132 / NCIMB 13137 / GD3B)</name>
    <dbReference type="NCBI Taxonomy" id="1356854"/>
    <lineage>
        <taxon>Bacteria</taxon>
        <taxon>Bacillati</taxon>
        <taxon>Bacillota</taxon>
        <taxon>Bacilli</taxon>
        <taxon>Bacillales</taxon>
        <taxon>Alicyclobacillaceae</taxon>
        <taxon>Alicyclobacillus</taxon>
    </lineage>
</organism>
<dbReference type="Gene3D" id="1.10.357.10">
    <property type="entry name" value="Tetracycline Repressor, domain 2"/>
    <property type="match status" value="1"/>
</dbReference>